<dbReference type="InterPro" id="IPR005702">
    <property type="entry name" value="Wzc-like_C"/>
</dbReference>
<keyword evidence="8" id="KW-0418">Kinase</keyword>
<evidence type="ECO:0000313" key="20">
    <source>
        <dbReference type="Proteomes" id="UP001501671"/>
    </source>
</evidence>
<dbReference type="NCBIfam" id="TIGR01007">
    <property type="entry name" value="eps_fam"/>
    <property type="match status" value="1"/>
</dbReference>
<evidence type="ECO:0000313" key="19">
    <source>
        <dbReference type="EMBL" id="GAA4333630.1"/>
    </source>
</evidence>
<name>A0ABP8H3T3_9BURK</name>
<evidence type="ECO:0000256" key="5">
    <source>
        <dbReference type="ARBA" id="ARBA00022679"/>
    </source>
</evidence>
<gene>
    <name evidence="19" type="ORF">GCM10023144_25100</name>
</gene>
<evidence type="ECO:0000256" key="13">
    <source>
        <dbReference type="ARBA" id="ARBA00053015"/>
    </source>
</evidence>
<dbReference type="InterPro" id="IPR050445">
    <property type="entry name" value="Bact_polysacc_biosynth/exp"/>
</dbReference>
<keyword evidence="5" id="KW-0808">Transferase</keyword>
<dbReference type="CDD" id="cd05387">
    <property type="entry name" value="BY-kinase"/>
    <property type="match status" value="1"/>
</dbReference>
<accession>A0ABP8H3T3</accession>
<dbReference type="InterPro" id="IPR032807">
    <property type="entry name" value="GNVR"/>
</dbReference>
<evidence type="ECO:0000259" key="17">
    <source>
        <dbReference type="Pfam" id="PF13614"/>
    </source>
</evidence>
<dbReference type="Gene3D" id="3.40.50.300">
    <property type="entry name" value="P-loop containing nucleotide triphosphate hydrolases"/>
    <property type="match status" value="1"/>
</dbReference>
<feature type="domain" description="Polysaccharide chain length determinant N-terminal" evidence="16">
    <location>
        <begin position="2"/>
        <end position="80"/>
    </location>
</feature>
<evidence type="ECO:0000256" key="12">
    <source>
        <dbReference type="ARBA" id="ARBA00023137"/>
    </source>
</evidence>
<evidence type="ECO:0000256" key="11">
    <source>
        <dbReference type="ARBA" id="ARBA00023136"/>
    </source>
</evidence>
<evidence type="ECO:0000256" key="15">
    <source>
        <dbReference type="SAM" id="Phobius"/>
    </source>
</evidence>
<evidence type="ECO:0000256" key="2">
    <source>
        <dbReference type="ARBA" id="ARBA00008883"/>
    </source>
</evidence>
<comment type="catalytic activity">
    <reaction evidence="13">
        <text>L-tyrosyl-[protein] + ATP = O-phospho-L-tyrosyl-[protein] + ADP + H(+)</text>
        <dbReference type="Rhea" id="RHEA:10596"/>
        <dbReference type="Rhea" id="RHEA-COMP:10136"/>
        <dbReference type="Rhea" id="RHEA-COMP:20101"/>
        <dbReference type="ChEBI" id="CHEBI:15378"/>
        <dbReference type="ChEBI" id="CHEBI:30616"/>
        <dbReference type="ChEBI" id="CHEBI:46858"/>
        <dbReference type="ChEBI" id="CHEBI:61978"/>
        <dbReference type="ChEBI" id="CHEBI:456216"/>
    </reaction>
</comment>
<proteinExistence type="inferred from homology"/>
<keyword evidence="6 15" id="KW-0812">Transmembrane</keyword>
<evidence type="ECO:0000259" key="16">
    <source>
        <dbReference type="Pfam" id="PF02706"/>
    </source>
</evidence>
<evidence type="ECO:0000256" key="8">
    <source>
        <dbReference type="ARBA" id="ARBA00022777"/>
    </source>
</evidence>
<feature type="transmembrane region" description="Helical" evidence="15">
    <location>
        <begin position="421"/>
        <end position="441"/>
    </location>
</feature>
<dbReference type="PANTHER" id="PTHR32309:SF32">
    <property type="entry name" value="TYROSINE-PROTEIN KINASE ETK-RELATED"/>
    <property type="match status" value="1"/>
</dbReference>
<feature type="domain" description="AAA" evidence="17">
    <location>
        <begin position="520"/>
        <end position="656"/>
    </location>
</feature>
<dbReference type="Pfam" id="PF02706">
    <property type="entry name" value="Wzz"/>
    <property type="match status" value="1"/>
</dbReference>
<comment type="caution">
    <text evidence="19">The sequence shown here is derived from an EMBL/GenBank/DDBJ whole genome shotgun (WGS) entry which is preliminary data.</text>
</comment>
<dbReference type="SUPFAM" id="SSF52540">
    <property type="entry name" value="P-loop containing nucleoside triphosphate hydrolases"/>
    <property type="match status" value="1"/>
</dbReference>
<dbReference type="InterPro" id="IPR025669">
    <property type="entry name" value="AAA_dom"/>
</dbReference>
<dbReference type="Proteomes" id="UP001501671">
    <property type="component" value="Unassembled WGS sequence"/>
</dbReference>
<dbReference type="InterPro" id="IPR027417">
    <property type="entry name" value="P-loop_NTPase"/>
</dbReference>
<evidence type="ECO:0000256" key="3">
    <source>
        <dbReference type="ARBA" id="ARBA00022475"/>
    </source>
</evidence>
<dbReference type="InterPro" id="IPR003856">
    <property type="entry name" value="LPS_length_determ_N"/>
</dbReference>
<evidence type="ECO:0000256" key="1">
    <source>
        <dbReference type="ARBA" id="ARBA00004429"/>
    </source>
</evidence>
<keyword evidence="12" id="KW-0829">Tyrosine-protein kinase</keyword>
<keyword evidence="20" id="KW-1185">Reference proteome</keyword>
<keyword evidence="4" id="KW-0997">Cell inner membrane</keyword>
<keyword evidence="9" id="KW-0067">ATP-binding</keyword>
<dbReference type="Pfam" id="PF13614">
    <property type="entry name" value="AAA_31"/>
    <property type="match status" value="1"/>
</dbReference>
<feature type="coiled-coil region" evidence="14">
    <location>
        <begin position="264"/>
        <end position="328"/>
    </location>
</feature>
<keyword evidence="10 15" id="KW-1133">Transmembrane helix</keyword>
<sequence length="713" mass="77591">MQHIRLIVAIFVVVLGCGLGYVLLATPIYRADALIQVEANKPSPLSGVQEIADALGTAASPVSGEIEILKSREVIMKALRATNAEIRISPKRFPIIGDWIARRASGGVPESQPLWGLREYAWGGEALRIEAFNVPDKAYNQTFDLKVTEQGYDILGSDGQVLASGVVGQQAKFQIYGEPASISVADLRARPETVFHVVRASPITAYRAILNKITVEESGKQSNIIRVSYEDHDINFAQQLVNAVASAYLTQNVERRSAEADQSLKFLSQQLPEIKQNVENAENALNAFRTRTNTVSVEKSADSLLDQAVSIERSRLQLELQRDDLRQRYKPDHPMLKAIESQLGAIAQEAVKVNDTVSRLPAAQRDLLRLQRDAEVNNQLYIALLNNVQQLKVAKAGTIGNVRIIDFAVRDTQPVAPNKPIIVVATAIIGLVLGVIAAFAARALRPTVREISEVEKSTGLVSYASVPESHLQEKLDLNTKGRGSNSIQLLAVSYPDDPAVESLRSLRTGLAFALMGARDKNIVITGATAGLGKSFISANLSALIASSGRRTLLIETDMRRPKLGTYFGYGRVSGLSDVLAGTAKFENAVLSPNVGSGILDVLPSGQIPPNPGELLLSNQFLELINSVQHRYDHIIFDSTPLLPVGDTLAVARCASTIFMVVRAERSTVAEVKDAIRKLEAAGASVKGLIFNGVKRNRVGYGYAYRYYYTYGKK</sequence>
<comment type="similarity">
    <text evidence="2">Belongs to the etk/wzc family.</text>
</comment>
<evidence type="ECO:0000256" key="7">
    <source>
        <dbReference type="ARBA" id="ARBA00022741"/>
    </source>
</evidence>
<evidence type="ECO:0000256" key="9">
    <source>
        <dbReference type="ARBA" id="ARBA00022840"/>
    </source>
</evidence>
<evidence type="ECO:0000256" key="14">
    <source>
        <dbReference type="SAM" id="Coils"/>
    </source>
</evidence>
<organism evidence="19 20">
    <name type="scientific">Pigmentiphaga soli</name>
    <dbReference type="NCBI Taxonomy" id="1007095"/>
    <lineage>
        <taxon>Bacteria</taxon>
        <taxon>Pseudomonadati</taxon>
        <taxon>Pseudomonadota</taxon>
        <taxon>Betaproteobacteria</taxon>
        <taxon>Burkholderiales</taxon>
        <taxon>Alcaligenaceae</taxon>
        <taxon>Pigmentiphaga</taxon>
    </lineage>
</organism>
<comment type="subcellular location">
    <subcellularLocation>
        <location evidence="1">Cell inner membrane</location>
        <topology evidence="1">Multi-pass membrane protein</topology>
    </subcellularLocation>
</comment>
<keyword evidence="11 15" id="KW-0472">Membrane</keyword>
<protein>
    <submittedName>
        <fullName evidence="19">Polysaccharide biosynthesis tyrosine autokinase</fullName>
    </submittedName>
</protein>
<feature type="domain" description="Tyrosine-protein kinase G-rich" evidence="18">
    <location>
        <begin position="364"/>
        <end position="441"/>
    </location>
</feature>
<evidence type="ECO:0000256" key="4">
    <source>
        <dbReference type="ARBA" id="ARBA00022519"/>
    </source>
</evidence>
<evidence type="ECO:0000256" key="6">
    <source>
        <dbReference type="ARBA" id="ARBA00022692"/>
    </source>
</evidence>
<evidence type="ECO:0000256" key="10">
    <source>
        <dbReference type="ARBA" id="ARBA00022989"/>
    </source>
</evidence>
<dbReference type="Pfam" id="PF23607">
    <property type="entry name" value="WZC_N"/>
    <property type="match status" value="1"/>
</dbReference>
<keyword evidence="14" id="KW-0175">Coiled coil</keyword>
<dbReference type="Pfam" id="PF13807">
    <property type="entry name" value="GNVR"/>
    <property type="match status" value="1"/>
</dbReference>
<dbReference type="PROSITE" id="PS51257">
    <property type="entry name" value="PROKAR_LIPOPROTEIN"/>
    <property type="match status" value="1"/>
</dbReference>
<keyword evidence="7" id="KW-0547">Nucleotide-binding</keyword>
<keyword evidence="3" id="KW-1003">Cell membrane</keyword>
<dbReference type="PANTHER" id="PTHR32309">
    <property type="entry name" value="TYROSINE-PROTEIN KINASE"/>
    <property type="match status" value="1"/>
</dbReference>
<evidence type="ECO:0000259" key="18">
    <source>
        <dbReference type="Pfam" id="PF13807"/>
    </source>
</evidence>
<dbReference type="EMBL" id="BAABFO010000011">
    <property type="protein sequence ID" value="GAA4333630.1"/>
    <property type="molecule type" value="Genomic_DNA"/>
</dbReference>
<reference evidence="20" key="1">
    <citation type="journal article" date="2019" name="Int. J. Syst. Evol. Microbiol.">
        <title>The Global Catalogue of Microorganisms (GCM) 10K type strain sequencing project: providing services to taxonomists for standard genome sequencing and annotation.</title>
        <authorList>
            <consortium name="The Broad Institute Genomics Platform"/>
            <consortium name="The Broad Institute Genome Sequencing Center for Infectious Disease"/>
            <person name="Wu L."/>
            <person name="Ma J."/>
        </authorList>
    </citation>
    <scope>NUCLEOTIDE SEQUENCE [LARGE SCALE GENOMIC DNA]</scope>
    <source>
        <strain evidence="20">JCM 17666</strain>
    </source>
</reference>